<dbReference type="Pfam" id="PF16198">
    <property type="entry name" value="TruB_C_2"/>
    <property type="match status" value="1"/>
</dbReference>
<gene>
    <name evidence="5 8" type="primary">truB</name>
    <name evidence="8" type="ORF">COW11_02550</name>
</gene>
<evidence type="ECO:0000313" key="8">
    <source>
        <dbReference type="EMBL" id="PIW66579.1"/>
    </source>
</evidence>
<dbReference type="GO" id="GO:1990481">
    <property type="term" value="P:mRNA pseudouridine synthesis"/>
    <property type="evidence" value="ECO:0007669"/>
    <property type="project" value="TreeGrafter"/>
</dbReference>
<sequence>MDGVLIIDKPRGWTSHDVINFIRRTFAIKKAGHAGTLDPMATGVLVVLLGGYTKYSDRLMAGEKEYQAVLTLGECTDTQDATGKVIKESSVPEFNKKDIEVVFAKFTGETEQVPPMVSALKVGGRTLYKLARQGKEIQRQPRKIFIEKIELKTFDKKNISFSVVCRKGTYVRTLCEDIAKHLNCCGHMSYLRRIRSGDFSIDQALAVEKLKSATAGDLEQWVKKQ</sequence>
<dbReference type="SUPFAM" id="SSF55120">
    <property type="entry name" value="Pseudouridine synthase"/>
    <property type="match status" value="1"/>
</dbReference>
<dbReference type="InterPro" id="IPR020103">
    <property type="entry name" value="PsdUridine_synth_cat_dom_sf"/>
</dbReference>
<evidence type="ECO:0000313" key="9">
    <source>
        <dbReference type="Proteomes" id="UP000231267"/>
    </source>
</evidence>
<proteinExistence type="inferred from homology"/>
<evidence type="ECO:0000256" key="3">
    <source>
        <dbReference type="ARBA" id="ARBA00022694"/>
    </source>
</evidence>
<name>A0A2J0LHA9_9BACT</name>
<dbReference type="HAMAP" id="MF_01080">
    <property type="entry name" value="TruB_bact"/>
    <property type="match status" value="1"/>
</dbReference>
<feature type="active site" description="Nucleophile" evidence="5">
    <location>
        <position position="38"/>
    </location>
</feature>
<dbReference type="AlphaFoldDB" id="A0A2J0LHA9"/>
<evidence type="ECO:0000256" key="2">
    <source>
        <dbReference type="ARBA" id="ARBA00005642"/>
    </source>
</evidence>
<dbReference type="Gene3D" id="3.30.2350.10">
    <property type="entry name" value="Pseudouridine synthase"/>
    <property type="match status" value="1"/>
</dbReference>
<comment type="catalytic activity">
    <reaction evidence="1 5">
        <text>uridine(55) in tRNA = pseudouridine(55) in tRNA</text>
        <dbReference type="Rhea" id="RHEA:42532"/>
        <dbReference type="Rhea" id="RHEA-COMP:10101"/>
        <dbReference type="Rhea" id="RHEA-COMP:10102"/>
        <dbReference type="ChEBI" id="CHEBI:65314"/>
        <dbReference type="ChEBI" id="CHEBI:65315"/>
        <dbReference type="EC" id="5.4.99.25"/>
    </reaction>
</comment>
<protein>
    <recommendedName>
        <fullName evidence="5">tRNA pseudouridine synthase B</fullName>
        <ecNumber evidence="5">5.4.99.25</ecNumber>
    </recommendedName>
    <alternativeName>
        <fullName evidence="5">tRNA pseudouridine(55) synthase</fullName>
        <shortName evidence="5">Psi55 synthase</shortName>
    </alternativeName>
    <alternativeName>
        <fullName evidence="5">tRNA pseudouridylate synthase</fullName>
    </alternativeName>
    <alternativeName>
        <fullName evidence="5">tRNA-uridine isomerase</fullName>
    </alternativeName>
</protein>
<dbReference type="InterPro" id="IPR002501">
    <property type="entry name" value="PsdUridine_synth_N"/>
</dbReference>
<evidence type="ECO:0000256" key="4">
    <source>
        <dbReference type="ARBA" id="ARBA00023235"/>
    </source>
</evidence>
<evidence type="ECO:0000256" key="5">
    <source>
        <dbReference type="HAMAP-Rule" id="MF_01080"/>
    </source>
</evidence>
<dbReference type="EC" id="5.4.99.25" evidence="5"/>
<comment type="function">
    <text evidence="5">Responsible for synthesis of pseudouridine from uracil-55 in the psi GC loop of transfer RNAs.</text>
</comment>
<dbReference type="GO" id="GO:0031119">
    <property type="term" value="P:tRNA pseudouridine synthesis"/>
    <property type="evidence" value="ECO:0007669"/>
    <property type="project" value="UniProtKB-UniRule"/>
</dbReference>
<dbReference type="EMBL" id="PFGP01000055">
    <property type="protein sequence ID" value="PIW66579.1"/>
    <property type="molecule type" value="Genomic_DNA"/>
</dbReference>
<keyword evidence="3 5" id="KW-0819">tRNA processing</keyword>
<dbReference type="GO" id="GO:0003723">
    <property type="term" value="F:RNA binding"/>
    <property type="evidence" value="ECO:0007669"/>
    <property type="project" value="InterPro"/>
</dbReference>
<dbReference type="GO" id="GO:0160148">
    <property type="term" value="F:tRNA pseudouridine(55) synthase activity"/>
    <property type="evidence" value="ECO:0007669"/>
    <property type="project" value="UniProtKB-EC"/>
</dbReference>
<comment type="caution">
    <text evidence="8">The sequence shown here is derived from an EMBL/GenBank/DDBJ whole genome shotgun (WGS) entry which is preliminary data.</text>
</comment>
<dbReference type="InterPro" id="IPR014780">
    <property type="entry name" value="tRNA_psdUridine_synth_TruB"/>
</dbReference>
<feature type="domain" description="tRNA pseudouridylate synthase B C-terminal" evidence="7">
    <location>
        <begin position="172"/>
        <end position="215"/>
    </location>
</feature>
<dbReference type="InterPro" id="IPR032819">
    <property type="entry name" value="TruB_C"/>
</dbReference>
<dbReference type="Pfam" id="PF01509">
    <property type="entry name" value="TruB_N"/>
    <property type="match status" value="1"/>
</dbReference>
<evidence type="ECO:0000259" key="7">
    <source>
        <dbReference type="Pfam" id="PF16198"/>
    </source>
</evidence>
<dbReference type="CDD" id="cd02573">
    <property type="entry name" value="PseudoU_synth_EcTruB"/>
    <property type="match status" value="1"/>
</dbReference>
<accession>A0A2J0LHA9</accession>
<feature type="domain" description="Pseudouridine synthase II N-terminal" evidence="6">
    <location>
        <begin position="23"/>
        <end position="171"/>
    </location>
</feature>
<dbReference type="PANTHER" id="PTHR13767">
    <property type="entry name" value="TRNA-PSEUDOURIDINE SYNTHASE"/>
    <property type="match status" value="1"/>
</dbReference>
<dbReference type="PANTHER" id="PTHR13767:SF2">
    <property type="entry name" value="PSEUDOURIDYLATE SYNTHASE TRUB1"/>
    <property type="match status" value="1"/>
</dbReference>
<evidence type="ECO:0000256" key="1">
    <source>
        <dbReference type="ARBA" id="ARBA00000385"/>
    </source>
</evidence>
<evidence type="ECO:0000259" key="6">
    <source>
        <dbReference type="Pfam" id="PF01509"/>
    </source>
</evidence>
<dbReference type="Proteomes" id="UP000231267">
    <property type="component" value="Unassembled WGS sequence"/>
</dbReference>
<keyword evidence="4 5" id="KW-0413">Isomerase</keyword>
<dbReference type="NCBIfam" id="TIGR00431">
    <property type="entry name" value="TruB"/>
    <property type="match status" value="1"/>
</dbReference>
<comment type="similarity">
    <text evidence="2 5">Belongs to the pseudouridine synthase TruB family. Type 1 subfamily.</text>
</comment>
<reference evidence="8 9" key="1">
    <citation type="submission" date="2017-09" db="EMBL/GenBank/DDBJ databases">
        <title>Depth-based differentiation of microbial function through sediment-hosted aquifers and enrichment of novel symbionts in the deep terrestrial subsurface.</title>
        <authorList>
            <person name="Probst A.J."/>
            <person name="Ladd B."/>
            <person name="Jarett J.K."/>
            <person name="Geller-Mcgrath D.E."/>
            <person name="Sieber C.M."/>
            <person name="Emerson J.B."/>
            <person name="Anantharaman K."/>
            <person name="Thomas B.C."/>
            <person name="Malmstrom R."/>
            <person name="Stieglmeier M."/>
            <person name="Klingl A."/>
            <person name="Woyke T."/>
            <person name="Ryan C.M."/>
            <person name="Banfield J.F."/>
        </authorList>
    </citation>
    <scope>NUCLEOTIDE SEQUENCE [LARGE SCALE GENOMIC DNA]</scope>
    <source>
        <strain evidence="8">CG12_big_fil_rev_8_21_14_0_65_43_15</strain>
    </source>
</reference>
<organism evidence="8 9">
    <name type="scientific">Candidatus Taenaricola geysiri</name>
    <dbReference type="NCBI Taxonomy" id="1974752"/>
    <lineage>
        <taxon>Bacteria</taxon>
        <taxon>Pseudomonadati</taxon>
        <taxon>Candidatus Omnitrophota</taxon>
        <taxon>Candidatus Taenaricola</taxon>
    </lineage>
</organism>